<organism evidence="3 4">
    <name type="scientific">Streptomyces scabiei (strain 87.22)</name>
    <dbReference type="NCBI Taxonomy" id="680198"/>
    <lineage>
        <taxon>Bacteria</taxon>
        <taxon>Bacillati</taxon>
        <taxon>Actinomycetota</taxon>
        <taxon>Actinomycetes</taxon>
        <taxon>Kitasatosporales</taxon>
        <taxon>Streptomycetaceae</taxon>
        <taxon>Streptomyces</taxon>
    </lineage>
</organism>
<dbReference type="eggNOG" id="COG0312">
    <property type="taxonomic scope" value="Bacteria"/>
</dbReference>
<accession>C9YZV2</accession>
<reference evidence="3 4" key="1">
    <citation type="journal article" date="2010" name="Mol. Plant Microbe Interact.">
        <title>Streptomyces scabies 87-22 contains a coronafacic acid-like biosynthetic cluster that contributes to plant-microbe interactions.</title>
        <authorList>
            <person name="Bignell D.R."/>
            <person name="Seipke R.F."/>
            <person name="Huguet-Tapia J.C."/>
            <person name="Chambers A.H."/>
            <person name="Parry R.J."/>
            <person name="Loria R."/>
        </authorList>
    </citation>
    <scope>NUCLEOTIDE SEQUENCE [LARGE SCALE GENOMIC DNA]</scope>
    <source>
        <strain evidence="3 4">87.22</strain>
    </source>
</reference>
<dbReference type="SUPFAM" id="SSF111283">
    <property type="entry name" value="Putative modulator of DNA gyrase, PmbA/TldD"/>
    <property type="match status" value="1"/>
</dbReference>
<evidence type="ECO:0000259" key="2">
    <source>
        <dbReference type="Pfam" id="PF19289"/>
    </source>
</evidence>
<dbReference type="GO" id="GO:0006508">
    <property type="term" value="P:proteolysis"/>
    <property type="evidence" value="ECO:0007669"/>
    <property type="project" value="InterPro"/>
</dbReference>
<dbReference type="InterPro" id="IPR035068">
    <property type="entry name" value="TldD/PmbA_N"/>
</dbReference>
<dbReference type="InterPro" id="IPR036059">
    <property type="entry name" value="TldD/PmbA_sf"/>
</dbReference>
<keyword evidence="4" id="KW-1185">Reference proteome</keyword>
<dbReference type="PANTHER" id="PTHR43666:SF1">
    <property type="entry name" value="CONSERVED PROTEIN"/>
    <property type="match status" value="1"/>
</dbReference>
<name>C9YZV2_STRSW</name>
<gene>
    <name evidence="3" type="ordered locus">SCAB_71301</name>
</gene>
<evidence type="ECO:0000313" key="4">
    <source>
        <dbReference type="Proteomes" id="UP000001444"/>
    </source>
</evidence>
<dbReference type="KEGG" id="scb:SCAB_71301"/>
<dbReference type="PANTHER" id="PTHR43666">
    <property type="entry name" value="TLDD PROTEIN"/>
    <property type="match status" value="1"/>
</dbReference>
<dbReference type="GeneID" id="24307310"/>
<dbReference type="HOGENOM" id="CLU_046126_0_0_11"/>
<dbReference type="GO" id="GO:0008237">
    <property type="term" value="F:metallopeptidase activity"/>
    <property type="evidence" value="ECO:0007669"/>
    <property type="project" value="InterPro"/>
</dbReference>
<proteinExistence type="predicted"/>
<feature type="domain" description="Metalloprotease TldD/E C-terminal" evidence="2">
    <location>
        <begin position="227"/>
        <end position="458"/>
    </location>
</feature>
<evidence type="ECO:0000256" key="1">
    <source>
        <dbReference type="SAM" id="MobiDB-lite"/>
    </source>
</evidence>
<dbReference type="RefSeq" id="WP_013004670.1">
    <property type="nucleotide sequence ID" value="NC_013929.1"/>
</dbReference>
<dbReference type="STRING" id="680198.SCAB_71301"/>
<dbReference type="Pfam" id="PF19289">
    <property type="entry name" value="PmbA_TldD_3rd"/>
    <property type="match status" value="1"/>
</dbReference>
<dbReference type="AlphaFoldDB" id="C9YZV2"/>
<feature type="region of interest" description="Disordered" evidence="1">
    <location>
        <begin position="170"/>
        <end position="195"/>
    </location>
</feature>
<protein>
    <recommendedName>
        <fullName evidence="2">Metalloprotease TldD/E C-terminal domain-containing protein</fullName>
    </recommendedName>
</protein>
<dbReference type="InterPro" id="IPR045569">
    <property type="entry name" value="Metalloprtase-TldD/E_C"/>
</dbReference>
<dbReference type="EMBL" id="FN554889">
    <property type="protein sequence ID" value="CBG74123.1"/>
    <property type="molecule type" value="Genomic_DNA"/>
</dbReference>
<dbReference type="Gene3D" id="3.30.2290.10">
    <property type="entry name" value="PmbA/TldD superfamily"/>
    <property type="match status" value="1"/>
</dbReference>
<sequence length="464" mass="49739">MSARTNKPHEVVERALQLSRADGCVVIADEYSTANLRWAGNALTTNGVTRGRSVTVIATVDGKEGTASGVVSRSAVTAEELEPLVRAAEAAARGAGPAEDAQPLVTGVAHSPHFEDAPAETSSAVFADFAPALGESFARARAGGRELYGFANHEMVSSYLGTSTGLRLRHDQPNGTLELNAKSPDRRRSAWAGRSTRDFRDVDPAALDAELAVRLGWAERRVPLPAGRYETLLPPTAVSDLLIYQMWSASARDAAEGRTVFSKPGGGTRIGERLTDLPLTLRSAPDEPGLESAPFVLAHSSGGDSSVFDNGLPLRETEWISRGEIAHLPTTRHSAGLTGLPVVPTIGNLILDGGEDRSLEEMVANTRRGLLLTCLWYIREVDPATLLLTGLTRDGVYLVENGEVTGEVNNFRFNESPVDLLGRATEAGRTEKTLPREWSDYFTRAAMPALRVPDFNMSSVSQGV</sequence>
<dbReference type="Proteomes" id="UP000001444">
    <property type="component" value="Chromosome"/>
</dbReference>
<evidence type="ECO:0000313" key="3">
    <source>
        <dbReference type="EMBL" id="CBG74123.1"/>
    </source>
</evidence>